<evidence type="ECO:0000256" key="4">
    <source>
        <dbReference type="ARBA" id="ARBA00022989"/>
    </source>
</evidence>
<evidence type="ECO:0000256" key="6">
    <source>
        <dbReference type="RuleBase" id="RU310713"/>
    </source>
</evidence>
<feature type="transmembrane region" description="Helical" evidence="6">
    <location>
        <begin position="565"/>
        <end position="590"/>
    </location>
</feature>
<feature type="transmembrane region" description="Helical" evidence="6">
    <location>
        <begin position="521"/>
        <end position="544"/>
    </location>
</feature>
<evidence type="ECO:0000256" key="1">
    <source>
        <dbReference type="ARBA" id="ARBA00004141"/>
    </source>
</evidence>
<gene>
    <name evidence="9" type="ORF">KIL84_004414</name>
</gene>
<feature type="transmembrane region" description="Helical" evidence="6">
    <location>
        <begin position="664"/>
        <end position="689"/>
    </location>
</feature>
<dbReference type="InterPro" id="IPR012496">
    <property type="entry name" value="TMC_dom"/>
</dbReference>
<reference evidence="9" key="1">
    <citation type="submission" date="2021-09" db="EMBL/GenBank/DDBJ databases">
        <title>The genome of Mauremys mutica provides insights into the evolution of semi-aquatic lifestyle.</title>
        <authorList>
            <person name="Gong S."/>
            <person name="Gao Y."/>
        </authorList>
    </citation>
    <scope>NUCLEOTIDE SEQUENCE</scope>
    <source>
        <strain evidence="9">MM-2020</strain>
        <tissue evidence="9">Muscle</tissue>
    </source>
</reference>
<dbReference type="PANTHER" id="PTHR23302">
    <property type="entry name" value="TRANSMEMBRANE CHANNEL-RELATED"/>
    <property type="match status" value="1"/>
</dbReference>
<feature type="region of interest" description="Disordered" evidence="7">
    <location>
        <begin position="119"/>
        <end position="140"/>
    </location>
</feature>
<evidence type="ECO:0000259" key="8">
    <source>
        <dbReference type="Pfam" id="PF07810"/>
    </source>
</evidence>
<dbReference type="Pfam" id="PF07810">
    <property type="entry name" value="TMC"/>
    <property type="match status" value="1"/>
</dbReference>
<evidence type="ECO:0000256" key="3">
    <source>
        <dbReference type="ARBA" id="ARBA00022692"/>
    </source>
</evidence>
<feature type="transmembrane region" description="Helical" evidence="6">
    <location>
        <begin position="255"/>
        <end position="282"/>
    </location>
</feature>
<comment type="similarity">
    <text evidence="2 6">Belongs to the TMC family.</text>
</comment>
<name>A0A9D4B004_9SAUR</name>
<dbReference type="GO" id="GO:0008381">
    <property type="term" value="F:mechanosensitive monoatomic ion channel activity"/>
    <property type="evidence" value="ECO:0007669"/>
    <property type="project" value="TreeGrafter"/>
</dbReference>
<feature type="domain" description="TMC" evidence="8">
    <location>
        <begin position="556"/>
        <end position="662"/>
    </location>
</feature>
<dbReference type="InterPro" id="IPR038900">
    <property type="entry name" value="TMC"/>
</dbReference>
<keyword evidence="5 6" id="KW-0472">Membrane</keyword>
<dbReference type="GO" id="GO:0005886">
    <property type="term" value="C:plasma membrane"/>
    <property type="evidence" value="ECO:0007669"/>
    <property type="project" value="InterPro"/>
</dbReference>
<dbReference type="PANTHER" id="PTHR23302:SF4">
    <property type="entry name" value="TRANSMEMBRANE CHANNEL-LIKE PROTEIN 6"/>
    <property type="match status" value="1"/>
</dbReference>
<protein>
    <recommendedName>
        <fullName evidence="6">Transmembrane channel-like protein</fullName>
    </recommendedName>
</protein>
<dbReference type="Proteomes" id="UP000827986">
    <property type="component" value="Unassembled WGS sequence"/>
</dbReference>
<organism evidence="9 10">
    <name type="scientific">Mauremys mutica</name>
    <name type="common">yellowpond turtle</name>
    <dbReference type="NCBI Taxonomy" id="74926"/>
    <lineage>
        <taxon>Eukaryota</taxon>
        <taxon>Metazoa</taxon>
        <taxon>Chordata</taxon>
        <taxon>Craniata</taxon>
        <taxon>Vertebrata</taxon>
        <taxon>Euteleostomi</taxon>
        <taxon>Archelosauria</taxon>
        <taxon>Testudinata</taxon>
        <taxon>Testudines</taxon>
        <taxon>Cryptodira</taxon>
        <taxon>Durocryptodira</taxon>
        <taxon>Testudinoidea</taxon>
        <taxon>Geoemydidae</taxon>
        <taxon>Geoemydinae</taxon>
        <taxon>Mauremys</taxon>
    </lineage>
</organism>
<feature type="compositionally biased region" description="Low complexity" evidence="7">
    <location>
        <begin position="124"/>
        <end position="133"/>
    </location>
</feature>
<dbReference type="Pfam" id="PF02393">
    <property type="entry name" value="US22"/>
    <property type="match status" value="1"/>
</dbReference>
<evidence type="ECO:0000256" key="5">
    <source>
        <dbReference type="ARBA" id="ARBA00023136"/>
    </source>
</evidence>
<dbReference type="AlphaFoldDB" id="A0A9D4B004"/>
<evidence type="ECO:0000256" key="7">
    <source>
        <dbReference type="SAM" id="MobiDB-lite"/>
    </source>
</evidence>
<sequence length="971" mass="110655">MTQPVSFTLCVPESGDGASPDLSLCDEGAVHNSFQQLLQEQSMEEPELEELELQELPLGGGENLAAGHTEAWEEPEPRREHPDFSSATLLILANMPSRTIGCSRGAIISQFYNRTVKLRRRSSRPPLRQVSRSARPSLRQYDLELDSGHAEQKDTQSLLVKELQSLSSSQRSHMLQAMPVSLAEKRSLRQELGGHRSTLRKPGRTRRPLPCCGQLKDAFLTGFQSLWDGFLSLLHSLQPWHHSLKQISGRFGSSVLSYFLFLKTLLAFNVFLFLTLLIFVVATQAAYPPAAKNSRLFTGLELLTGAGSFTQTLMYYGYYSNFTLNDPCTPVSSSCQPGRGHLPYNMPLAYVFTIGVSFFITCILLVYSMSRSFGESYRVGSTSGDFAIKVFCAWDYKVIQRRSVRLQNENIRTQLKELLGEQQSKSRPMSLGRKLGRMVVLSLAWAVSVGTVLGCVVTVYYFAEHMLKVHRDSRDEGSSEAQQEALLLALPVVVSLMNLVMPYLYNLLAAWEKQESPALEVYVAICRNLILKMIVLGLLCYHWLSRKMVYSTEDNCWETSVGQELYRFVVMDFVFTLLDTFLGELLWRLILEKKLMRKQRPEFDIARNVLELIYGQTLTWLGVLFCPLLPAVQIPKLVLLFYIKKTSLMKNCQSPSKPWRASHMSTVFITLLCFPSFLGAAIFLSYTIWAVKPSKACGPFRMQETIYESGKTWIQELEKSSPNITWFTWIHQHLVENTFFLFFVSGVLLAVIYLHIQVVKGHRRIICLLKEQIAHILLLLRKVESEHNLGESSAAEKLMKLQGNSQRLDLVSRFVKKHKGKIITFGKQQHFQLRICDLDETFYAGQSDMLEDWEVLYLPKPVKMEVLGIVDDVPCLATGQQLVIFVADNGSIYAYEEELLHRVGKTLKEFLREGLRLFGEDVYPCAKDLEIESEEKWVKDPEIKQIRQSTRDFIKSKEEVFGKHLDFLSSL</sequence>
<dbReference type="InterPro" id="IPR003360">
    <property type="entry name" value="US22-like"/>
</dbReference>
<feature type="transmembrane region" description="Helical" evidence="6">
    <location>
        <begin position="438"/>
        <end position="463"/>
    </location>
</feature>
<keyword evidence="3 6" id="KW-0812">Transmembrane</keyword>
<comment type="caution">
    <text evidence="9">The sequence shown here is derived from an EMBL/GenBank/DDBJ whole genome shotgun (WGS) entry which is preliminary data.</text>
</comment>
<evidence type="ECO:0000256" key="2">
    <source>
        <dbReference type="ARBA" id="ARBA00006510"/>
    </source>
</evidence>
<feature type="transmembrane region" description="Helical" evidence="6">
    <location>
        <begin position="739"/>
        <end position="756"/>
    </location>
</feature>
<feature type="transmembrane region" description="Helical" evidence="6">
    <location>
        <begin position="484"/>
        <end position="505"/>
    </location>
</feature>
<evidence type="ECO:0000313" key="10">
    <source>
        <dbReference type="Proteomes" id="UP000827986"/>
    </source>
</evidence>
<keyword evidence="4 6" id="KW-1133">Transmembrane helix</keyword>
<proteinExistence type="inferred from homology"/>
<comment type="subcellular location">
    <subcellularLocation>
        <location evidence="1 6">Membrane</location>
        <topology evidence="1 6">Multi-pass membrane protein</topology>
    </subcellularLocation>
</comment>
<evidence type="ECO:0000313" key="9">
    <source>
        <dbReference type="EMBL" id="KAH1182922.1"/>
    </source>
</evidence>
<accession>A0A9D4B004</accession>
<dbReference type="EMBL" id="JAHDVG010000466">
    <property type="protein sequence ID" value="KAH1182922.1"/>
    <property type="molecule type" value="Genomic_DNA"/>
</dbReference>
<feature type="transmembrane region" description="Helical" evidence="6">
    <location>
        <begin position="348"/>
        <end position="369"/>
    </location>
</feature>
<feature type="transmembrane region" description="Helical" evidence="6">
    <location>
        <begin position="618"/>
        <end position="643"/>
    </location>
</feature>
<keyword evidence="10" id="KW-1185">Reference proteome</keyword>